<evidence type="ECO:0000313" key="1">
    <source>
        <dbReference type="EMBL" id="GAA2159929.1"/>
    </source>
</evidence>
<organism evidence="1 2">
    <name type="scientific">Actinomadura napierensis</name>
    <dbReference type="NCBI Taxonomy" id="267854"/>
    <lineage>
        <taxon>Bacteria</taxon>
        <taxon>Bacillati</taxon>
        <taxon>Actinomycetota</taxon>
        <taxon>Actinomycetes</taxon>
        <taxon>Streptosporangiales</taxon>
        <taxon>Thermomonosporaceae</taxon>
        <taxon>Actinomadura</taxon>
    </lineage>
</organism>
<sequence>MPNDQDPPQIPEDARFDYQGACWWCGAVADSREHKYKKSDVIRQFGKGPWSGKAALLRVQEDNPIHQRIRGPDSNGLKFDKSLCQRCNNTRSQPFDYAYDKLSEYITTTARRIADGQRFKLSDVYGKNWRDDRDDAVRYFVKHISCRLADDRVQVPSALIRFLDGASAKPQGLSLDLSLRLDIFAMEHHLADVHNIPSGSLWMGGSQCRYSQSRHQITELWSHIGFGALRAGYHIDFQGTHYRSNLRRNKVRVDPEYNIDPHTVTEWCQECSPPKND</sequence>
<dbReference type="EMBL" id="BAAAMR010000088">
    <property type="protein sequence ID" value="GAA2159929.1"/>
    <property type="molecule type" value="Genomic_DNA"/>
</dbReference>
<name>A0ABN3AC59_9ACTN</name>
<evidence type="ECO:0008006" key="3">
    <source>
        <dbReference type="Google" id="ProtNLM"/>
    </source>
</evidence>
<protein>
    <recommendedName>
        <fullName evidence="3">HNH endonuclease</fullName>
    </recommendedName>
</protein>
<accession>A0ABN3AC59</accession>
<comment type="caution">
    <text evidence="1">The sequence shown here is derived from an EMBL/GenBank/DDBJ whole genome shotgun (WGS) entry which is preliminary data.</text>
</comment>
<gene>
    <name evidence="1" type="ORF">GCM10009727_72340</name>
</gene>
<dbReference type="Proteomes" id="UP001501020">
    <property type="component" value="Unassembled WGS sequence"/>
</dbReference>
<keyword evidence="2" id="KW-1185">Reference proteome</keyword>
<proteinExistence type="predicted"/>
<dbReference type="RefSeq" id="WP_344278045.1">
    <property type="nucleotide sequence ID" value="NZ_BAAAMR010000088.1"/>
</dbReference>
<evidence type="ECO:0000313" key="2">
    <source>
        <dbReference type="Proteomes" id="UP001501020"/>
    </source>
</evidence>
<reference evidence="1 2" key="1">
    <citation type="journal article" date="2019" name="Int. J. Syst. Evol. Microbiol.">
        <title>The Global Catalogue of Microorganisms (GCM) 10K type strain sequencing project: providing services to taxonomists for standard genome sequencing and annotation.</title>
        <authorList>
            <consortium name="The Broad Institute Genomics Platform"/>
            <consortium name="The Broad Institute Genome Sequencing Center for Infectious Disease"/>
            <person name="Wu L."/>
            <person name="Ma J."/>
        </authorList>
    </citation>
    <scope>NUCLEOTIDE SEQUENCE [LARGE SCALE GENOMIC DNA]</scope>
    <source>
        <strain evidence="1 2">JCM 13850</strain>
    </source>
</reference>